<keyword evidence="1" id="KW-0812">Transmembrane</keyword>
<dbReference type="AlphaFoldDB" id="G3PUP9"/>
<proteinExistence type="predicted"/>
<dbReference type="Ensembl" id="ENSGACT00000021377.1">
    <property type="protein sequence ID" value="ENSGACP00000021336.1"/>
    <property type="gene ID" value="ENSGACG00000016170.1"/>
</dbReference>
<organism evidence="2">
    <name type="scientific">Gasterosteus aculeatus</name>
    <name type="common">Three-spined stickleback</name>
    <dbReference type="NCBI Taxonomy" id="69293"/>
    <lineage>
        <taxon>Eukaryota</taxon>
        <taxon>Metazoa</taxon>
        <taxon>Chordata</taxon>
        <taxon>Craniata</taxon>
        <taxon>Vertebrata</taxon>
        <taxon>Euteleostomi</taxon>
        <taxon>Actinopterygii</taxon>
        <taxon>Neopterygii</taxon>
        <taxon>Teleostei</taxon>
        <taxon>Neoteleostei</taxon>
        <taxon>Acanthomorphata</taxon>
        <taxon>Eupercaria</taxon>
        <taxon>Perciformes</taxon>
        <taxon>Cottioidei</taxon>
        <taxon>Gasterosteales</taxon>
        <taxon>Gasterosteidae</taxon>
        <taxon>Gasterosteus</taxon>
    </lineage>
</organism>
<sequence>AETAGLKTGLGRGGGGGGGGLLLSLHRSNWRSLSSVLQRAGSLTELGRVCTFYVLLFPLVPVFVPLAGLAVCPEHGRSDRTTRRIAFFFARRVRWGQRGWRWKSNPPLILSVMGRLRGGRVRRGSAKCGRIEGNGFSWCRARLCVGKSGRVCFHEWWRRSARF</sequence>
<name>G3PUP9_GASAC</name>
<accession>G3PUP9</accession>
<feature type="transmembrane region" description="Helical" evidence="1">
    <location>
        <begin position="52"/>
        <end position="72"/>
    </location>
</feature>
<dbReference type="Bgee" id="ENSGACG00000016170">
    <property type="expression patterns" value="Expressed in diencephalon and 4 other cell types or tissues"/>
</dbReference>
<keyword evidence="1" id="KW-1133">Transmembrane helix</keyword>
<reference evidence="2" key="2">
    <citation type="submission" date="2024-04" db="UniProtKB">
        <authorList>
            <consortium name="Ensembl"/>
        </authorList>
    </citation>
    <scope>IDENTIFICATION</scope>
</reference>
<protein>
    <submittedName>
        <fullName evidence="2">Uncharacterized protein</fullName>
    </submittedName>
</protein>
<evidence type="ECO:0000313" key="2">
    <source>
        <dbReference type="Ensembl" id="ENSGACP00000021336.1"/>
    </source>
</evidence>
<evidence type="ECO:0000256" key="1">
    <source>
        <dbReference type="SAM" id="Phobius"/>
    </source>
</evidence>
<dbReference type="InParanoid" id="G3PUP9"/>
<keyword evidence="1" id="KW-0472">Membrane</keyword>
<reference evidence="2" key="1">
    <citation type="submission" date="2006-01" db="EMBL/GenBank/DDBJ databases">
        <authorList>
            <person name="Lindblad-Toh K."/>
            <person name="Mauceli E."/>
            <person name="Grabherr M."/>
            <person name="Chang J.L."/>
            <person name="Lander E.S."/>
        </authorList>
    </citation>
    <scope>NUCLEOTIDE SEQUENCE [LARGE SCALE GENOMIC DNA]</scope>
</reference>